<feature type="transmembrane region" description="Helical" evidence="5">
    <location>
        <begin position="65"/>
        <end position="87"/>
    </location>
</feature>
<evidence type="ECO:0000256" key="4">
    <source>
        <dbReference type="ARBA" id="ARBA00023136"/>
    </source>
</evidence>
<sequence length="126" mass="12372">MIVVRYALGLVLVLAVAGKLRDPRGFRDSLGAFGLRGAVGTAAAGAVVAVEAGTAALLFSPAPGLVAGVAATVLGAGFTAAQTYLVAAGGPAACQCFGVREPVSWRTWARAAAVLALGLLLLAVPA</sequence>
<keyword evidence="4 5" id="KW-0472">Membrane</keyword>
<feature type="domain" description="Methylamine utilisation protein MauE" evidence="6">
    <location>
        <begin position="2"/>
        <end position="122"/>
    </location>
</feature>
<organism evidence="7 8">
    <name type="scientific">Nonomuraea ferruginea</name>
    <dbReference type="NCBI Taxonomy" id="46174"/>
    <lineage>
        <taxon>Bacteria</taxon>
        <taxon>Bacillati</taxon>
        <taxon>Actinomycetota</taxon>
        <taxon>Actinomycetes</taxon>
        <taxon>Streptosporangiales</taxon>
        <taxon>Streptosporangiaceae</taxon>
        <taxon>Nonomuraea</taxon>
    </lineage>
</organism>
<dbReference type="Pfam" id="PF07291">
    <property type="entry name" value="MauE"/>
    <property type="match status" value="1"/>
</dbReference>
<comment type="caution">
    <text evidence="7">The sequence shown here is derived from an EMBL/GenBank/DDBJ whole genome shotgun (WGS) entry which is preliminary data.</text>
</comment>
<evidence type="ECO:0000256" key="5">
    <source>
        <dbReference type="SAM" id="Phobius"/>
    </source>
</evidence>
<accession>A0ABT4T235</accession>
<proteinExistence type="predicted"/>
<reference evidence="7 8" key="1">
    <citation type="submission" date="2022-11" db="EMBL/GenBank/DDBJ databases">
        <title>Nonomuraea corallina sp. nov., a new species of the genus Nonomuraea isolated from sea side sediment in Thai sea.</title>
        <authorList>
            <person name="Ngamcharungchit C."/>
            <person name="Matsumoto A."/>
            <person name="Suriyachadkun C."/>
            <person name="Panbangred W."/>
            <person name="Inahashi Y."/>
            <person name="Intra B."/>
        </authorList>
    </citation>
    <scope>NUCLEOTIDE SEQUENCE [LARGE SCALE GENOMIC DNA]</scope>
    <source>
        <strain evidence="7 8">DSM 43553</strain>
    </source>
</reference>
<evidence type="ECO:0000256" key="3">
    <source>
        <dbReference type="ARBA" id="ARBA00022989"/>
    </source>
</evidence>
<keyword evidence="8" id="KW-1185">Reference proteome</keyword>
<dbReference type="InterPro" id="IPR009908">
    <property type="entry name" value="Methylamine_util_MauE"/>
</dbReference>
<protein>
    <recommendedName>
        <fullName evidence="6">Methylamine utilisation protein MauE domain-containing protein</fullName>
    </recommendedName>
</protein>
<feature type="transmembrane region" description="Helical" evidence="5">
    <location>
        <begin position="37"/>
        <end position="58"/>
    </location>
</feature>
<keyword evidence="3 5" id="KW-1133">Transmembrane helix</keyword>
<evidence type="ECO:0000313" key="8">
    <source>
        <dbReference type="Proteomes" id="UP001212498"/>
    </source>
</evidence>
<dbReference type="Proteomes" id="UP001212498">
    <property type="component" value="Unassembled WGS sequence"/>
</dbReference>
<evidence type="ECO:0000313" key="7">
    <source>
        <dbReference type="EMBL" id="MDA0643339.1"/>
    </source>
</evidence>
<gene>
    <name evidence="7" type="ORF">OUY24_22145</name>
</gene>
<evidence type="ECO:0000259" key="6">
    <source>
        <dbReference type="Pfam" id="PF07291"/>
    </source>
</evidence>
<evidence type="ECO:0000256" key="1">
    <source>
        <dbReference type="ARBA" id="ARBA00004141"/>
    </source>
</evidence>
<comment type="subcellular location">
    <subcellularLocation>
        <location evidence="1">Membrane</location>
        <topology evidence="1">Multi-pass membrane protein</topology>
    </subcellularLocation>
</comment>
<dbReference type="RefSeq" id="WP_271277641.1">
    <property type="nucleotide sequence ID" value="NZ_BAABFD010000011.1"/>
</dbReference>
<keyword evidence="2 5" id="KW-0812">Transmembrane</keyword>
<name>A0ABT4T235_9ACTN</name>
<feature type="transmembrane region" description="Helical" evidence="5">
    <location>
        <begin position="107"/>
        <end position="124"/>
    </location>
</feature>
<evidence type="ECO:0000256" key="2">
    <source>
        <dbReference type="ARBA" id="ARBA00022692"/>
    </source>
</evidence>
<dbReference type="EMBL" id="JAPNUD010000064">
    <property type="protein sequence ID" value="MDA0643339.1"/>
    <property type="molecule type" value="Genomic_DNA"/>
</dbReference>